<proteinExistence type="predicted"/>
<reference evidence="3" key="1">
    <citation type="submission" date="2025-08" db="UniProtKB">
        <authorList>
            <consortium name="RefSeq"/>
        </authorList>
    </citation>
    <scope>IDENTIFICATION</scope>
    <source>
        <tissue evidence="3">Whole organism</tissue>
    </source>
</reference>
<accession>A0A979FWP9</accession>
<dbReference type="GeneID" id="108674424"/>
<feature type="region of interest" description="Disordered" evidence="1">
    <location>
        <begin position="315"/>
        <end position="347"/>
    </location>
</feature>
<feature type="region of interest" description="Disordered" evidence="1">
    <location>
        <begin position="99"/>
        <end position="123"/>
    </location>
</feature>
<dbReference type="Proteomes" id="UP000694843">
    <property type="component" value="Unplaced"/>
</dbReference>
<protein>
    <submittedName>
        <fullName evidence="3">Uncharacterized protein LOC108674424</fullName>
    </submittedName>
</protein>
<keyword evidence="2" id="KW-1185">Reference proteome</keyword>
<evidence type="ECO:0000313" key="2">
    <source>
        <dbReference type="Proteomes" id="UP000694843"/>
    </source>
</evidence>
<gene>
    <name evidence="3" type="primary">LOC108674424</name>
</gene>
<evidence type="ECO:0000256" key="1">
    <source>
        <dbReference type="SAM" id="MobiDB-lite"/>
    </source>
</evidence>
<dbReference type="RefSeq" id="XP_047741691.1">
    <property type="nucleotide sequence ID" value="XM_047885735.1"/>
</dbReference>
<dbReference type="AlphaFoldDB" id="A0A979FWP9"/>
<organism evidence="2 3">
    <name type="scientific">Hyalella azteca</name>
    <name type="common">Amphipod</name>
    <dbReference type="NCBI Taxonomy" id="294128"/>
    <lineage>
        <taxon>Eukaryota</taxon>
        <taxon>Metazoa</taxon>
        <taxon>Ecdysozoa</taxon>
        <taxon>Arthropoda</taxon>
        <taxon>Crustacea</taxon>
        <taxon>Multicrustacea</taxon>
        <taxon>Malacostraca</taxon>
        <taxon>Eumalacostraca</taxon>
        <taxon>Peracarida</taxon>
        <taxon>Amphipoda</taxon>
        <taxon>Senticaudata</taxon>
        <taxon>Talitrida</taxon>
        <taxon>Talitroidea</taxon>
        <taxon>Hyalellidae</taxon>
        <taxon>Hyalella</taxon>
    </lineage>
</organism>
<dbReference type="OrthoDB" id="10625831at2759"/>
<dbReference type="KEGG" id="hazt:108674424"/>
<feature type="region of interest" description="Disordered" evidence="1">
    <location>
        <begin position="359"/>
        <end position="393"/>
    </location>
</feature>
<name>A0A979FWP9_HYAAZ</name>
<evidence type="ECO:0000313" key="3">
    <source>
        <dbReference type="RefSeq" id="XP_047741691.1"/>
    </source>
</evidence>
<sequence>MEDRSARPRPEAVWATPRKRLLRYTKVNRSLKTQDWVNNSAHVVRSASEITDPEKPTFLFNTAPEISKSDDNNIDRLDSELQYKSLPPNFTAEAEIGAESSLAPQETRRSSEDDSSQQLQQKDESCEVLIDESEDNTDASSTNTVGKCSGYSCSTAVHISFELSDDKGVARECSQDTVADVGRRIGSLGESRSLGPAFFSRSAESYPLNPESKSQSYGAYNAYGKGTSRRYKLSFREDSSDAGPWGDRRLAIEEEIGGERQRYGEDAGAEGRCFSGFRPKGIQLRLIPRGSTERYTPKLQPAQSFLQPSQTFLQPTQSYPRIPCSPHHTSGPRPHSQRRGSSPQAPPQILYGSVVLRAPHSAQSSPPGPRSPRLGVMADGWSGSSLKTRRSSGEMEWLAAPGFPGLPRSRKNSWSSVSTDCDFSPCWEDGSHSHIRQTRR</sequence>